<gene>
    <name evidence="2" type="ORF">EG242_07820</name>
</gene>
<dbReference type="Proteomes" id="UP000268372">
    <property type="component" value="Unassembled WGS sequence"/>
</dbReference>
<feature type="transmembrane region" description="Helical" evidence="1">
    <location>
        <begin position="69"/>
        <end position="89"/>
    </location>
</feature>
<organism evidence="2 3">
    <name type="scientific">Paenimyroides viscosum</name>
    <dbReference type="NCBI Taxonomy" id="2488729"/>
    <lineage>
        <taxon>Bacteria</taxon>
        <taxon>Pseudomonadati</taxon>
        <taxon>Bacteroidota</taxon>
        <taxon>Flavobacteriia</taxon>
        <taxon>Flavobacteriales</taxon>
        <taxon>Flavobacteriaceae</taxon>
        <taxon>Paenimyroides</taxon>
    </lineage>
</organism>
<evidence type="ECO:0000313" key="2">
    <source>
        <dbReference type="EMBL" id="RRA94910.1"/>
    </source>
</evidence>
<keyword evidence="3" id="KW-1185">Reference proteome</keyword>
<name>A0A3P1B176_9FLAO</name>
<keyword evidence="1" id="KW-1133">Transmembrane helix</keyword>
<sequence>MKNKILLYISLALLCFWLLTKIVNLYDYPVLSAIYELTSLIALLCTFVMPIVVLIFLLRSERFNKKNYIAPLAISVLTILVMIFVPFFYTVNP</sequence>
<reference evidence="2 3" key="1">
    <citation type="submission" date="2018-11" db="EMBL/GenBank/DDBJ databases">
        <title>Flavobacterium sp. nov., YIM 102796 draft genome.</title>
        <authorList>
            <person name="Li G."/>
            <person name="Jiang Y."/>
        </authorList>
    </citation>
    <scope>NUCLEOTIDE SEQUENCE [LARGE SCALE GENOMIC DNA]</scope>
    <source>
        <strain evidence="2 3">YIM 102796</strain>
    </source>
</reference>
<keyword evidence="1" id="KW-0812">Transmembrane</keyword>
<keyword evidence="1" id="KW-0472">Membrane</keyword>
<dbReference type="EMBL" id="RQTJ01000013">
    <property type="protein sequence ID" value="RRA94910.1"/>
    <property type="molecule type" value="Genomic_DNA"/>
</dbReference>
<dbReference type="RefSeq" id="WP_124899333.1">
    <property type="nucleotide sequence ID" value="NZ_RQTJ01000013.1"/>
</dbReference>
<protein>
    <submittedName>
        <fullName evidence="2">Uncharacterized protein</fullName>
    </submittedName>
</protein>
<accession>A0A3P1B176</accession>
<feature type="transmembrane region" description="Helical" evidence="1">
    <location>
        <begin position="35"/>
        <end position="57"/>
    </location>
</feature>
<dbReference type="OrthoDB" id="983083at2"/>
<proteinExistence type="predicted"/>
<comment type="caution">
    <text evidence="2">The sequence shown here is derived from an EMBL/GenBank/DDBJ whole genome shotgun (WGS) entry which is preliminary data.</text>
</comment>
<evidence type="ECO:0000256" key="1">
    <source>
        <dbReference type="SAM" id="Phobius"/>
    </source>
</evidence>
<evidence type="ECO:0000313" key="3">
    <source>
        <dbReference type="Proteomes" id="UP000268372"/>
    </source>
</evidence>
<dbReference type="AlphaFoldDB" id="A0A3P1B176"/>